<dbReference type="InterPro" id="IPR013824">
    <property type="entry name" value="Topo_IA_cen_sub1"/>
</dbReference>
<dbReference type="Proteomes" id="UP001154240">
    <property type="component" value="Unassembled WGS sequence"/>
</dbReference>
<dbReference type="RefSeq" id="WP_307631759.1">
    <property type="nucleotide sequence ID" value="NZ_JAPHEH010000001.1"/>
</dbReference>
<dbReference type="EMBL" id="JAPHEH010000001">
    <property type="protein sequence ID" value="MDG4474779.1"/>
    <property type="molecule type" value="Genomic_DNA"/>
</dbReference>
<reference evidence="6" key="1">
    <citation type="journal article" date="2022" name="bioRxiv">
        <title>Thiovibrio frasassiensisgen. nov., sp. nov., an autotrophic, elemental sulfur disproportionating bacterium isolated from sulfidic karst sediment, and proposal of Thiovibrionaceae fam. nov.</title>
        <authorList>
            <person name="Aronson H."/>
            <person name="Thomas C."/>
            <person name="Bhattacharyya M."/>
            <person name="Eckstein S."/>
            <person name="Jensen S."/>
            <person name="Barco R."/>
            <person name="Macalady J."/>
            <person name="Amend J."/>
        </authorList>
    </citation>
    <scope>NUCLEOTIDE SEQUENCE</scope>
    <source>
        <strain evidence="6">RS19-109</strain>
    </source>
</reference>
<dbReference type="InterPro" id="IPR013497">
    <property type="entry name" value="Topo_IA_cen"/>
</dbReference>
<feature type="region of interest" description="Disordered" evidence="4">
    <location>
        <begin position="576"/>
        <end position="675"/>
    </location>
</feature>
<dbReference type="AlphaFoldDB" id="A0A9X4MBY7"/>
<dbReference type="PANTHER" id="PTHR42785:SF1">
    <property type="entry name" value="DNA TOPOISOMERASE"/>
    <property type="match status" value="1"/>
</dbReference>
<dbReference type="GO" id="GO:0005694">
    <property type="term" value="C:chromosome"/>
    <property type="evidence" value="ECO:0007669"/>
    <property type="project" value="InterPro"/>
</dbReference>
<comment type="caution">
    <text evidence="6">The sequence shown here is derived from an EMBL/GenBank/DDBJ whole genome shotgun (WGS) entry which is preliminary data.</text>
</comment>
<dbReference type="SMART" id="SM00437">
    <property type="entry name" value="TOP1Ac"/>
    <property type="match status" value="1"/>
</dbReference>
<dbReference type="InterPro" id="IPR013826">
    <property type="entry name" value="Topo_IA_cen_sub3"/>
</dbReference>
<dbReference type="EC" id="5.6.2.-" evidence="6"/>
<dbReference type="PROSITE" id="PS52039">
    <property type="entry name" value="TOPO_IA_2"/>
    <property type="match status" value="1"/>
</dbReference>
<dbReference type="GO" id="GO:0006265">
    <property type="term" value="P:DNA topological change"/>
    <property type="evidence" value="ECO:0007669"/>
    <property type="project" value="InterPro"/>
</dbReference>
<dbReference type="SUPFAM" id="SSF56712">
    <property type="entry name" value="Prokaryotic type I DNA topoisomerase"/>
    <property type="match status" value="1"/>
</dbReference>
<keyword evidence="2" id="KW-0238">DNA-binding</keyword>
<feature type="compositionally biased region" description="Low complexity" evidence="4">
    <location>
        <begin position="636"/>
        <end position="652"/>
    </location>
</feature>
<feature type="domain" description="Topo IA-type catalytic" evidence="5">
    <location>
        <begin position="131"/>
        <end position="562"/>
    </location>
</feature>
<evidence type="ECO:0000259" key="5">
    <source>
        <dbReference type="PROSITE" id="PS52039"/>
    </source>
</evidence>
<dbReference type="Pfam" id="PF01396">
    <property type="entry name" value="Zn_ribbon_Top1"/>
    <property type="match status" value="2"/>
</dbReference>
<evidence type="ECO:0000313" key="7">
    <source>
        <dbReference type="Proteomes" id="UP001154240"/>
    </source>
</evidence>
<reference evidence="6" key="2">
    <citation type="submission" date="2022-10" db="EMBL/GenBank/DDBJ databases">
        <authorList>
            <person name="Aronson H.S."/>
        </authorList>
    </citation>
    <scope>NUCLEOTIDE SEQUENCE</scope>
    <source>
        <strain evidence="6">RS19-109</strain>
    </source>
</reference>
<dbReference type="InterPro" id="IPR013825">
    <property type="entry name" value="Topo_IA_cen_sub2"/>
</dbReference>
<dbReference type="GO" id="GO:0003677">
    <property type="term" value="F:DNA binding"/>
    <property type="evidence" value="ECO:0007669"/>
    <property type="project" value="UniProtKB-KW"/>
</dbReference>
<evidence type="ECO:0000256" key="1">
    <source>
        <dbReference type="ARBA" id="ARBA00023029"/>
    </source>
</evidence>
<protein>
    <submittedName>
        <fullName evidence="6">DNA topoisomerase</fullName>
        <ecNumber evidence="6">5.6.2.-</ecNumber>
    </submittedName>
</protein>
<dbReference type="Gene3D" id="1.10.290.10">
    <property type="entry name" value="Topoisomerase I, domain 4"/>
    <property type="match status" value="1"/>
</dbReference>
<dbReference type="GO" id="GO:0003917">
    <property type="term" value="F:DNA topoisomerase type I (single strand cut, ATP-independent) activity"/>
    <property type="evidence" value="ECO:0007669"/>
    <property type="project" value="InterPro"/>
</dbReference>
<dbReference type="InterPro" id="IPR023405">
    <property type="entry name" value="Topo_IA_core_domain"/>
</dbReference>
<keyword evidence="1" id="KW-0799">Topoisomerase</keyword>
<accession>A0A9X4MBY7</accession>
<evidence type="ECO:0000256" key="2">
    <source>
        <dbReference type="ARBA" id="ARBA00023125"/>
    </source>
</evidence>
<feature type="compositionally biased region" description="Basic residues" evidence="4">
    <location>
        <begin position="885"/>
        <end position="894"/>
    </location>
</feature>
<keyword evidence="3 6" id="KW-0413">Isomerase</keyword>
<dbReference type="InterPro" id="IPR003602">
    <property type="entry name" value="Topo_IA_DNA-bd_dom"/>
</dbReference>
<dbReference type="PANTHER" id="PTHR42785">
    <property type="entry name" value="DNA TOPOISOMERASE, TYPE IA, CORE"/>
    <property type="match status" value="1"/>
</dbReference>
<organism evidence="6 7">
    <name type="scientific">Thiovibrio frasassiensis</name>
    <dbReference type="NCBI Taxonomy" id="2984131"/>
    <lineage>
        <taxon>Bacteria</taxon>
        <taxon>Pseudomonadati</taxon>
        <taxon>Thermodesulfobacteriota</taxon>
        <taxon>Desulfobulbia</taxon>
        <taxon>Desulfobulbales</taxon>
        <taxon>Thiovibrionaceae</taxon>
        <taxon>Thiovibrio</taxon>
    </lineage>
</organism>
<dbReference type="SUPFAM" id="SSF57783">
    <property type="entry name" value="Zinc beta-ribbon"/>
    <property type="match status" value="1"/>
</dbReference>
<dbReference type="Gene3D" id="3.40.50.140">
    <property type="match status" value="1"/>
</dbReference>
<dbReference type="Gene3D" id="2.70.20.10">
    <property type="entry name" value="Topoisomerase I, domain 3"/>
    <property type="match status" value="1"/>
</dbReference>
<dbReference type="Gene3D" id="1.10.460.10">
    <property type="entry name" value="Topoisomerase I, domain 2"/>
    <property type="match status" value="1"/>
</dbReference>
<feature type="region of interest" description="Disordered" evidence="4">
    <location>
        <begin position="873"/>
        <end position="894"/>
    </location>
</feature>
<evidence type="ECO:0000256" key="3">
    <source>
        <dbReference type="ARBA" id="ARBA00023235"/>
    </source>
</evidence>
<dbReference type="InterPro" id="IPR000380">
    <property type="entry name" value="Topo_IA"/>
</dbReference>
<evidence type="ECO:0000313" key="6">
    <source>
        <dbReference type="EMBL" id="MDG4474779.1"/>
    </source>
</evidence>
<proteinExistence type="predicted"/>
<name>A0A9X4MBY7_9BACT</name>
<gene>
    <name evidence="6" type="ORF">OLX77_01225</name>
</gene>
<evidence type="ECO:0000256" key="4">
    <source>
        <dbReference type="SAM" id="MobiDB-lite"/>
    </source>
</evidence>
<keyword evidence="7" id="KW-1185">Reference proteome</keyword>
<dbReference type="Pfam" id="PF01131">
    <property type="entry name" value="Topoisom_bac"/>
    <property type="match status" value="1"/>
</dbReference>
<dbReference type="InterPro" id="IPR013498">
    <property type="entry name" value="Topo_IA_Znf"/>
</dbReference>
<dbReference type="Gene3D" id="3.30.65.10">
    <property type="entry name" value="Bacterial Topoisomerase I, domain 1"/>
    <property type="match status" value="1"/>
</dbReference>
<sequence>MAKSVVIVESAAKAETLAEQLGGEVEPILVLAAPARATYLPPKDHMRREKPHFDFGPEAKEKIFLDKLFACQGREIYLALDGDWRGEFWAWLISGYWAMVAPGSKQPKRVGLVGLAGEALRESFRRVEPVSEEKGAATYIKMIFESYLGKHLQRLLGSRTGPSGLPLNHPSLTTLFLLAERETEIRMFTPLAKWKVKVKISSEAGECALALQEAYGVTDDGFLRNEKEVHTAINLFNNASFQVREVARSPLAVAPPSPYHFLELLRDGVAQGGLSPLAAMTAIRNLYYGVKVDGRRLGLVTAFLPPAMAQESFAAVFVQIRAQIAQRLGDSCLGPETGQQTTRGLILPTLPELGPEELAGKIGGAEEKIYRLVWARALASQMKEAQGELLAVTVEGGEDCIFQGNAKVLSDKGFLAIYPGCQEHELLAPPSPLAEVKAGQPLHCVQIIPEKNTGHPPEYYSFEGLATDLADFSLEIDGMTVAMLQQMLDNNYLRMMPDGSFRCAENTAKLLSVMNRAFPTMKGIQLSAYLAQTIEEAVSGRKLLTSGLQQFDQTMMMRGEVLVKMAMPVATQKRGISSRSVIRLPEEAEPAKVQDSGGGVPGQAEKATEPSIAEPLVEAASLEPPESASVKEGAISESAAEVAETGEGAAVSSGPETVEPQGDEAVSAQEESQEPIVLDEPAVAEEVVSPELAAATEKMFAEAATSMDEPLPPPPGEALLVEPASAQAEPGKPCPDCGRVLLLKEDRFGKYWYCSGHPECRHSASYEKDGAPSLLCPVCRTGTVVTKHTPTGKIFYVCPEQDCEFMAWSKPHAIACQVCDSPFLVEKKSLDGRLSLRCPKAGCTFTRPLSGTAGAAPEPGAAPQKKKVLVRRVAPGSGGAGGATKKVRIVRRKK</sequence>